<evidence type="ECO:0000313" key="1">
    <source>
        <dbReference type="EMBL" id="AVI43770.1"/>
    </source>
</evidence>
<dbReference type="AlphaFoldDB" id="A0A2P1BPV8"/>
<organism evidence="1">
    <name type="scientific">Klebsiella pneumoniae</name>
    <dbReference type="NCBI Taxonomy" id="573"/>
    <lineage>
        <taxon>Bacteria</taxon>
        <taxon>Pseudomonadati</taxon>
        <taxon>Pseudomonadota</taxon>
        <taxon>Gammaproteobacteria</taxon>
        <taxon>Enterobacterales</taxon>
        <taxon>Enterobacteriaceae</taxon>
        <taxon>Klebsiella/Raoultella group</taxon>
        <taxon>Klebsiella</taxon>
        <taxon>Klebsiella pneumoniae complex</taxon>
    </lineage>
</organism>
<proteinExistence type="predicted"/>
<accession>A0A2P1BPV8</accession>
<keyword evidence="1" id="KW-0614">Plasmid</keyword>
<reference evidence="1" key="1">
    <citation type="submission" date="2017-12" db="EMBL/GenBank/DDBJ databases">
        <title>Insights into the successfully spreading KPC-encoding IncII plasmids.</title>
        <authorList>
            <person name="Brandt C."/>
            <person name="Pletz M.W."/>
            <person name="Makarewicz O."/>
        </authorList>
    </citation>
    <scope>NUCLEOTIDE SEQUENCE</scope>
    <source>
        <strain evidence="1">St015788/2</strain>
        <plasmid evidence="1">pUJ-84KPC</plasmid>
    </source>
</reference>
<geneLocation type="plasmid" evidence="1">
    <name>pUJ-84KPC</name>
</geneLocation>
<protein>
    <submittedName>
        <fullName evidence="1">Uncharacterized protein</fullName>
    </submittedName>
</protein>
<dbReference type="EMBL" id="MG700550">
    <property type="protein sequence ID" value="AVI43770.1"/>
    <property type="molecule type" value="Genomic_DNA"/>
</dbReference>
<name>A0A2P1BPV8_KLEPN</name>
<sequence>MTVCISWPGFRRIRREKRPGKAAFSFPGLKQRTEPCIHPRIESARNKSLGNFRTRLVFEGQFHGRIRPGQRDVTGQVRQRLNIGVTDQRFPLFSFPVDTPSRTGSAP</sequence>